<proteinExistence type="predicted"/>
<dbReference type="SUPFAM" id="SSF53850">
    <property type="entry name" value="Periplasmic binding protein-like II"/>
    <property type="match status" value="1"/>
</dbReference>
<reference evidence="2" key="2">
    <citation type="submission" date="2020-09" db="EMBL/GenBank/DDBJ databases">
        <authorList>
            <person name="Sun Q."/>
            <person name="Kim S."/>
        </authorList>
    </citation>
    <scope>NUCLEOTIDE SEQUENCE</scope>
    <source>
        <strain evidence="2">KCTC 42651</strain>
    </source>
</reference>
<reference evidence="2" key="1">
    <citation type="journal article" date="2014" name="Int. J. Syst. Evol. Microbiol.">
        <title>Complete genome sequence of Corynebacterium casei LMG S-19264T (=DSM 44701T), isolated from a smear-ripened cheese.</title>
        <authorList>
            <consortium name="US DOE Joint Genome Institute (JGI-PGF)"/>
            <person name="Walter F."/>
            <person name="Albersmeier A."/>
            <person name="Kalinowski J."/>
            <person name="Ruckert C."/>
        </authorList>
    </citation>
    <scope>NUCLEOTIDE SEQUENCE</scope>
    <source>
        <strain evidence="2">KCTC 42651</strain>
    </source>
</reference>
<dbReference type="PANTHER" id="PTHR42941:SF1">
    <property type="entry name" value="SLL1037 PROTEIN"/>
    <property type="match status" value="1"/>
</dbReference>
<dbReference type="Proteomes" id="UP000630353">
    <property type="component" value="Unassembled WGS sequence"/>
</dbReference>
<dbReference type="Gene3D" id="3.40.190.10">
    <property type="entry name" value="Periplasmic binding protein-like II"/>
    <property type="match status" value="2"/>
</dbReference>
<comment type="caution">
    <text evidence="2">The sequence shown here is derived from an EMBL/GenBank/DDBJ whole genome shotgun (WGS) entry which is preliminary data.</text>
</comment>
<dbReference type="Pfam" id="PF16868">
    <property type="entry name" value="NMT1_3"/>
    <property type="match status" value="1"/>
</dbReference>
<keyword evidence="1" id="KW-0732">Signal</keyword>
<dbReference type="RefSeq" id="WP_189993120.1">
    <property type="nucleotide sequence ID" value="NZ_BMZS01000010.1"/>
</dbReference>
<protein>
    <submittedName>
        <fullName evidence="2">C4-dicarboxylate ABC transporter</fullName>
    </submittedName>
</protein>
<organism evidence="2 3">
    <name type="scientific">Thalassobaculum fulvum</name>
    <dbReference type="NCBI Taxonomy" id="1633335"/>
    <lineage>
        <taxon>Bacteria</taxon>
        <taxon>Pseudomonadati</taxon>
        <taxon>Pseudomonadota</taxon>
        <taxon>Alphaproteobacteria</taxon>
        <taxon>Rhodospirillales</taxon>
        <taxon>Thalassobaculaceae</taxon>
        <taxon>Thalassobaculum</taxon>
    </lineage>
</organism>
<feature type="chain" id="PRO_5037594406" evidence="1">
    <location>
        <begin position="29"/>
        <end position="387"/>
    </location>
</feature>
<gene>
    <name evidence="2" type="ORF">GCM10017083_41060</name>
</gene>
<dbReference type="InterPro" id="IPR011852">
    <property type="entry name" value="TRAP_TAXI"/>
</dbReference>
<dbReference type="AlphaFoldDB" id="A0A918XUZ1"/>
<evidence type="ECO:0000256" key="1">
    <source>
        <dbReference type="SAM" id="SignalP"/>
    </source>
</evidence>
<evidence type="ECO:0000313" key="3">
    <source>
        <dbReference type="Proteomes" id="UP000630353"/>
    </source>
</evidence>
<accession>A0A918XUZ1</accession>
<keyword evidence="3" id="KW-1185">Reference proteome</keyword>
<name>A0A918XUZ1_9PROT</name>
<dbReference type="EMBL" id="BMZS01000010">
    <property type="protein sequence ID" value="GHD58301.1"/>
    <property type="molecule type" value="Genomic_DNA"/>
</dbReference>
<sequence>MQMKMGVRLSSALMGAAALLMTAGSAAADVKLPSTMAWTAYDTGSAGHAHAVAMGKAFKEKYGVNLRVLPGKNDVSRLRPLQVGKVEAVANGVGTYFAQEGVFGFDKPDWGPQNIRIVMSSTGGAGLMVGVAGDVGVKEYKDLKGKRVAWVKAAPALNHNVTAFLAFAGLTWDDVEKVEFAGFGASWEGMTNNQVDAAFAISNSGATKAVAASPRGLLWPPLPFSDTDGWKRLKDMAPYMNQHKVSAGTNVDKASPIEGMAYPYPILTVRTDADSDLIYNITKAVVESFDAYKDGAPGAAGWALANQAFEWAVPYHDGAIKYFKEIGVWTDAMQQHNDGLVKRQEVLQGAWAEFTKNAPADEAAFLEGWGKARVAALKGAGMKPVIE</sequence>
<dbReference type="PANTHER" id="PTHR42941">
    <property type="entry name" value="SLL1037 PROTEIN"/>
    <property type="match status" value="1"/>
</dbReference>
<evidence type="ECO:0000313" key="2">
    <source>
        <dbReference type="EMBL" id="GHD58301.1"/>
    </source>
</evidence>
<feature type="signal peptide" evidence="1">
    <location>
        <begin position="1"/>
        <end position="28"/>
    </location>
</feature>
<dbReference type="NCBIfam" id="TIGR02122">
    <property type="entry name" value="TRAP_TAXI"/>
    <property type="match status" value="1"/>
</dbReference>